<protein>
    <submittedName>
        <fullName evidence="1">Uncharacterized protein</fullName>
    </submittedName>
</protein>
<dbReference type="RefSeq" id="WP_193004309.1">
    <property type="nucleotide sequence ID" value="NZ_CP040449.1"/>
</dbReference>
<dbReference type="KEGG" id="asim:FE240_09205"/>
<organism evidence="1 2">
    <name type="scientific">Aeromonas simiae</name>
    <dbReference type="NCBI Taxonomy" id="218936"/>
    <lineage>
        <taxon>Bacteria</taxon>
        <taxon>Pseudomonadati</taxon>
        <taxon>Pseudomonadota</taxon>
        <taxon>Gammaproteobacteria</taxon>
        <taxon>Aeromonadales</taxon>
        <taxon>Aeromonadaceae</taxon>
        <taxon>Aeromonas</taxon>
    </lineage>
</organism>
<keyword evidence="2" id="KW-1185">Reference proteome</keyword>
<dbReference type="EMBL" id="CP040449">
    <property type="protein sequence ID" value="QFI54847.1"/>
    <property type="molecule type" value="Genomic_DNA"/>
</dbReference>
<sequence>MPIPLHRYVAALHGRSTLPFVITQRHAQRTEEAGIETFSEQVDYRFEDGVVLRYELELDDEGAAQEGVCGECWIRYAVVDTPQGVSVTPASKVFSNLCQAGFWLRMMQE</sequence>
<evidence type="ECO:0000313" key="1">
    <source>
        <dbReference type="EMBL" id="QFI54847.1"/>
    </source>
</evidence>
<reference evidence="1 2" key="1">
    <citation type="submission" date="2019-05" db="EMBL/GenBank/DDBJ databases">
        <title>OXA-830, a novel chromosomally encoded expanded-spectrum class D beta-lactamase in Aeromonas simiae.</title>
        <authorList>
            <person name="Zhou W."/>
            <person name="Chen Q."/>
        </authorList>
    </citation>
    <scope>NUCLEOTIDE SEQUENCE [LARGE SCALE GENOMIC DNA]</scope>
    <source>
        <strain evidence="1 2">A6</strain>
    </source>
</reference>
<proteinExistence type="predicted"/>
<accession>A0A5J6WXH0</accession>
<dbReference type="AlphaFoldDB" id="A0A5J6WXH0"/>
<dbReference type="Proteomes" id="UP000594034">
    <property type="component" value="Chromosome"/>
</dbReference>
<name>A0A5J6WXH0_9GAMM</name>
<evidence type="ECO:0000313" key="2">
    <source>
        <dbReference type="Proteomes" id="UP000594034"/>
    </source>
</evidence>
<gene>
    <name evidence="1" type="ORF">FE240_09205</name>
</gene>